<evidence type="ECO:0000313" key="2">
    <source>
        <dbReference type="Proteomes" id="UP001457282"/>
    </source>
</evidence>
<evidence type="ECO:0008006" key="3">
    <source>
        <dbReference type="Google" id="ProtNLM"/>
    </source>
</evidence>
<dbReference type="EMBL" id="JBEDUW010000007">
    <property type="protein sequence ID" value="KAK9913567.1"/>
    <property type="molecule type" value="Genomic_DNA"/>
</dbReference>
<keyword evidence="2" id="KW-1185">Reference proteome</keyword>
<gene>
    <name evidence="1" type="ORF">M0R45_037378</name>
</gene>
<dbReference type="Proteomes" id="UP001457282">
    <property type="component" value="Unassembled WGS sequence"/>
</dbReference>
<accession>A0AAW1W3C4</accession>
<protein>
    <recommendedName>
        <fullName evidence="3">Secreted protein</fullName>
    </recommendedName>
</protein>
<comment type="caution">
    <text evidence="1">The sequence shown here is derived from an EMBL/GenBank/DDBJ whole genome shotgun (WGS) entry which is preliminary data.</text>
</comment>
<reference evidence="1 2" key="1">
    <citation type="journal article" date="2023" name="G3 (Bethesda)">
        <title>A chromosome-length genome assembly and annotation of blackberry (Rubus argutus, cv. 'Hillquist').</title>
        <authorList>
            <person name="Bruna T."/>
            <person name="Aryal R."/>
            <person name="Dudchenko O."/>
            <person name="Sargent D.J."/>
            <person name="Mead D."/>
            <person name="Buti M."/>
            <person name="Cavallini A."/>
            <person name="Hytonen T."/>
            <person name="Andres J."/>
            <person name="Pham M."/>
            <person name="Weisz D."/>
            <person name="Mascagni F."/>
            <person name="Usai G."/>
            <person name="Natali L."/>
            <person name="Bassil N."/>
            <person name="Fernandez G.E."/>
            <person name="Lomsadze A."/>
            <person name="Armour M."/>
            <person name="Olukolu B."/>
            <person name="Poorten T."/>
            <person name="Britton C."/>
            <person name="Davik J."/>
            <person name="Ashrafi H."/>
            <person name="Aiden E.L."/>
            <person name="Borodovsky M."/>
            <person name="Worthington M."/>
        </authorList>
    </citation>
    <scope>NUCLEOTIDE SEQUENCE [LARGE SCALE GENOMIC DNA]</scope>
    <source>
        <strain evidence="1">PI 553951</strain>
    </source>
</reference>
<sequence>MRSTAAVLSLCCKPATPSHLSLVLAFLCSDHSSHKAAPPLLSIHDATISSAIRTPTEPSSDFRIITTPPFILELQPSRPPLLWTPKANHHSHSRCNLPSPCSIPDVTAFSTQAQQRRFTARLISADHRCSASLLFPCALSEFSLP</sequence>
<evidence type="ECO:0000313" key="1">
    <source>
        <dbReference type="EMBL" id="KAK9913567.1"/>
    </source>
</evidence>
<name>A0AAW1W3C4_RUBAR</name>
<dbReference type="AlphaFoldDB" id="A0AAW1W3C4"/>
<proteinExistence type="predicted"/>
<organism evidence="1 2">
    <name type="scientific">Rubus argutus</name>
    <name type="common">Southern blackberry</name>
    <dbReference type="NCBI Taxonomy" id="59490"/>
    <lineage>
        <taxon>Eukaryota</taxon>
        <taxon>Viridiplantae</taxon>
        <taxon>Streptophyta</taxon>
        <taxon>Embryophyta</taxon>
        <taxon>Tracheophyta</taxon>
        <taxon>Spermatophyta</taxon>
        <taxon>Magnoliopsida</taxon>
        <taxon>eudicotyledons</taxon>
        <taxon>Gunneridae</taxon>
        <taxon>Pentapetalae</taxon>
        <taxon>rosids</taxon>
        <taxon>fabids</taxon>
        <taxon>Rosales</taxon>
        <taxon>Rosaceae</taxon>
        <taxon>Rosoideae</taxon>
        <taxon>Rosoideae incertae sedis</taxon>
        <taxon>Rubus</taxon>
    </lineage>
</organism>